<organism evidence="2 3">
    <name type="scientific">Agrobacterium tumefaciens</name>
    <dbReference type="NCBI Taxonomy" id="358"/>
    <lineage>
        <taxon>Bacteria</taxon>
        <taxon>Pseudomonadati</taxon>
        <taxon>Pseudomonadota</taxon>
        <taxon>Alphaproteobacteria</taxon>
        <taxon>Hyphomicrobiales</taxon>
        <taxon>Rhizobiaceae</taxon>
        <taxon>Rhizobium/Agrobacterium group</taxon>
        <taxon>Agrobacterium</taxon>
        <taxon>Agrobacterium tumefaciens complex</taxon>
    </lineage>
</organism>
<sequence length="200" mass="21637">MNIAARLSLVASIALAATPSFASEDMASETSEAIFGFGGMLTKEDMLKSAALIPVEYEKNAILGGGYQFYPYRIGNVKLGGEIGIAARVGKGFTGEVWAGPVARYEQIMLSERLFITPSFTAGLSLVTDAQPGREREQEIKDDGNANVLFYLGPEINVSFSEDSSTEFFWRLHHRSGGGKTLGNMKGATNANVFGVRYKF</sequence>
<evidence type="ECO:0008006" key="4">
    <source>
        <dbReference type="Google" id="ProtNLM"/>
    </source>
</evidence>
<proteinExistence type="predicted"/>
<comment type="caution">
    <text evidence="2">The sequence shown here is derived from an EMBL/GenBank/DDBJ whole genome shotgun (WGS) entry which is preliminary data.</text>
</comment>
<evidence type="ECO:0000313" key="3">
    <source>
        <dbReference type="Proteomes" id="UP000077098"/>
    </source>
</evidence>
<evidence type="ECO:0000313" key="2">
    <source>
        <dbReference type="EMBL" id="OAE36248.1"/>
    </source>
</evidence>
<keyword evidence="1" id="KW-0732">Signal</keyword>
<dbReference type="EMBL" id="LXPS01000041">
    <property type="protein sequence ID" value="OAE36248.1"/>
    <property type="molecule type" value="Genomic_DNA"/>
</dbReference>
<name>A0A176WSZ7_AGRTU</name>
<dbReference type="AlphaFoldDB" id="A0A176WSZ7"/>
<dbReference type="RefSeq" id="WP_063951661.1">
    <property type="nucleotide sequence ID" value="NZ_LXPS01000041.1"/>
</dbReference>
<feature type="signal peptide" evidence="1">
    <location>
        <begin position="1"/>
        <end position="22"/>
    </location>
</feature>
<reference evidence="2 3" key="1">
    <citation type="submission" date="2016-05" db="EMBL/GenBank/DDBJ databases">
        <authorList>
            <person name="Lavstsen T."/>
            <person name="Jespersen J.S."/>
        </authorList>
    </citation>
    <scope>NUCLEOTIDE SEQUENCE [LARGE SCALE GENOMIC DNA]</scope>
    <source>
        <strain evidence="2 3">KCJ1736</strain>
    </source>
</reference>
<evidence type="ECO:0000256" key="1">
    <source>
        <dbReference type="SAM" id="SignalP"/>
    </source>
</evidence>
<feature type="chain" id="PRO_5008052755" description="Acyloxyacyl hydrolase" evidence="1">
    <location>
        <begin position="23"/>
        <end position="200"/>
    </location>
</feature>
<dbReference type="Proteomes" id="UP000077098">
    <property type="component" value="Unassembled WGS sequence"/>
</dbReference>
<accession>A0A176WSZ7</accession>
<protein>
    <recommendedName>
        <fullName evidence="4">Acyloxyacyl hydrolase</fullName>
    </recommendedName>
</protein>
<gene>
    <name evidence="2" type="ORF">A7J57_06690</name>
</gene>